<dbReference type="SUPFAM" id="SSF55486">
    <property type="entry name" value="Metalloproteases ('zincins'), catalytic domain"/>
    <property type="match status" value="1"/>
</dbReference>
<evidence type="ECO:0000256" key="4">
    <source>
        <dbReference type="ARBA" id="ARBA00022833"/>
    </source>
</evidence>
<dbReference type="EMBL" id="MVKX01000002">
    <property type="protein sequence ID" value="OOV84989.1"/>
    <property type="molecule type" value="Genomic_DNA"/>
</dbReference>
<sequence>MKNITILMMALVFILISACASTTNLGTAGAERKQFFIVPQKLLTKQADRTYQQFIHQAKDKQLLIIDPKLDQVLNKLKQNAEFYRHGSSQWDWQVSGNLNKDLNAHGFPSGKIVINTGLYWSLKLTEDELAFVMAHEMAHALRDHHREKISLLFASQVAMISSTAGIGALATAASSVTGQAVFLPKVSKFELEADVLALDLMSKAGFDPNAALSFWQKYQQETTRRQMLDVKPLMTQDSIDKRKIYIEKYLPEMHIQFQQAQAVMLNKNAITHGTF</sequence>
<keyword evidence="10" id="KW-1185">Reference proteome</keyword>
<name>A0A1T1H549_9GAMM</name>
<dbReference type="PANTHER" id="PTHR22726:SF1">
    <property type="entry name" value="METALLOENDOPEPTIDASE OMA1, MITOCHONDRIAL"/>
    <property type="match status" value="1"/>
</dbReference>
<dbReference type="AlphaFoldDB" id="A0A1T1H549"/>
<feature type="chain" id="PRO_5013182196" description="Peptidase M48 domain-containing protein" evidence="7">
    <location>
        <begin position="21"/>
        <end position="276"/>
    </location>
</feature>
<reference evidence="9 10" key="1">
    <citation type="submission" date="2017-02" db="EMBL/GenBank/DDBJ databases">
        <title>Acinetobacter sp. ANC 4945, whole genome shotgun sequencing project.</title>
        <authorList>
            <person name="Radolfova-Krizova L."/>
            <person name="Al Atrouni A."/>
            <person name="Nemec A."/>
        </authorList>
    </citation>
    <scope>NUCLEOTIDE SEQUENCE [LARGE SCALE GENOMIC DNA]</scope>
    <source>
        <strain evidence="9 10">ANC 4945</strain>
    </source>
</reference>
<evidence type="ECO:0000256" key="6">
    <source>
        <dbReference type="RuleBase" id="RU003983"/>
    </source>
</evidence>
<keyword evidence="5 6" id="KW-0482">Metalloprotease</keyword>
<protein>
    <recommendedName>
        <fullName evidence="8">Peptidase M48 domain-containing protein</fullName>
    </recommendedName>
</protein>
<dbReference type="GO" id="GO:0004222">
    <property type="term" value="F:metalloendopeptidase activity"/>
    <property type="evidence" value="ECO:0007669"/>
    <property type="project" value="InterPro"/>
</dbReference>
<keyword evidence="3 6" id="KW-0378">Hydrolase</keyword>
<evidence type="ECO:0000313" key="10">
    <source>
        <dbReference type="Proteomes" id="UP000191160"/>
    </source>
</evidence>
<dbReference type="InterPro" id="IPR001915">
    <property type="entry name" value="Peptidase_M48"/>
</dbReference>
<keyword evidence="7" id="KW-0732">Signal</keyword>
<dbReference type="Proteomes" id="UP000191160">
    <property type="component" value="Unassembled WGS sequence"/>
</dbReference>
<keyword evidence="4 6" id="KW-0862">Zinc</keyword>
<proteinExistence type="inferred from homology"/>
<dbReference type="CDD" id="cd07331">
    <property type="entry name" value="M48C_Oma1_like"/>
    <property type="match status" value="1"/>
</dbReference>
<keyword evidence="1 6" id="KW-0645">Protease</keyword>
<dbReference type="Gene3D" id="3.30.2010.10">
    <property type="entry name" value="Metalloproteases ('zincins'), catalytic domain"/>
    <property type="match status" value="1"/>
</dbReference>
<evidence type="ECO:0000256" key="1">
    <source>
        <dbReference type="ARBA" id="ARBA00022670"/>
    </source>
</evidence>
<accession>A0A1T1H549</accession>
<dbReference type="GO" id="GO:0046872">
    <property type="term" value="F:metal ion binding"/>
    <property type="evidence" value="ECO:0007669"/>
    <property type="project" value="UniProtKB-KW"/>
</dbReference>
<organism evidence="9 10">
    <name type="scientific">Acinetobacter amyesii</name>
    <dbReference type="NCBI Taxonomy" id="2942470"/>
    <lineage>
        <taxon>Bacteria</taxon>
        <taxon>Pseudomonadati</taxon>
        <taxon>Pseudomonadota</taxon>
        <taxon>Gammaproteobacteria</taxon>
        <taxon>Moraxellales</taxon>
        <taxon>Moraxellaceae</taxon>
        <taxon>Acinetobacter</taxon>
    </lineage>
</organism>
<feature type="domain" description="Peptidase M48" evidence="8">
    <location>
        <begin position="69"/>
        <end position="221"/>
    </location>
</feature>
<comment type="caution">
    <text evidence="9">The sequence shown here is derived from an EMBL/GenBank/DDBJ whole genome shotgun (WGS) entry which is preliminary data.</text>
</comment>
<dbReference type="GO" id="GO:0051603">
    <property type="term" value="P:proteolysis involved in protein catabolic process"/>
    <property type="evidence" value="ECO:0007669"/>
    <property type="project" value="TreeGrafter"/>
</dbReference>
<keyword evidence="2" id="KW-0479">Metal-binding</keyword>
<feature type="signal peptide" evidence="7">
    <location>
        <begin position="1"/>
        <end position="20"/>
    </location>
</feature>
<comment type="similarity">
    <text evidence="6">Belongs to the peptidase M48 family.</text>
</comment>
<gene>
    <name evidence="9" type="ORF">B1202_05050</name>
</gene>
<evidence type="ECO:0000256" key="3">
    <source>
        <dbReference type="ARBA" id="ARBA00022801"/>
    </source>
</evidence>
<dbReference type="PANTHER" id="PTHR22726">
    <property type="entry name" value="METALLOENDOPEPTIDASE OMA1"/>
    <property type="match status" value="1"/>
</dbReference>
<dbReference type="GO" id="GO:0016020">
    <property type="term" value="C:membrane"/>
    <property type="evidence" value="ECO:0007669"/>
    <property type="project" value="TreeGrafter"/>
</dbReference>
<dbReference type="RefSeq" id="WP_078189488.1">
    <property type="nucleotide sequence ID" value="NZ_JAMCOZ010000005.1"/>
</dbReference>
<dbReference type="Pfam" id="PF01435">
    <property type="entry name" value="Peptidase_M48"/>
    <property type="match status" value="1"/>
</dbReference>
<evidence type="ECO:0000256" key="5">
    <source>
        <dbReference type="ARBA" id="ARBA00023049"/>
    </source>
</evidence>
<dbReference type="PROSITE" id="PS51257">
    <property type="entry name" value="PROKAR_LIPOPROTEIN"/>
    <property type="match status" value="1"/>
</dbReference>
<evidence type="ECO:0000256" key="7">
    <source>
        <dbReference type="SAM" id="SignalP"/>
    </source>
</evidence>
<evidence type="ECO:0000256" key="2">
    <source>
        <dbReference type="ARBA" id="ARBA00022723"/>
    </source>
</evidence>
<comment type="cofactor">
    <cofactor evidence="6">
        <name>Zn(2+)</name>
        <dbReference type="ChEBI" id="CHEBI:29105"/>
    </cofactor>
    <text evidence="6">Binds 1 zinc ion per subunit.</text>
</comment>
<evidence type="ECO:0000259" key="8">
    <source>
        <dbReference type="Pfam" id="PF01435"/>
    </source>
</evidence>
<evidence type="ECO:0000313" key="9">
    <source>
        <dbReference type="EMBL" id="OOV84989.1"/>
    </source>
</evidence>
<dbReference type="InterPro" id="IPR051156">
    <property type="entry name" value="Mito/Outer_Membr_Metalloprot"/>
</dbReference>